<comment type="caution">
    <text evidence="1">The sequence shown here is derived from an EMBL/GenBank/DDBJ whole genome shotgun (WGS) entry which is preliminary data.</text>
</comment>
<accession>X0RWT1</accession>
<sequence>MGTTSPAAPVVPRIISVRFVLADGRERRRTVRCPYYARDPEASLYGLQSRLADLTISGNLVAASIRVPLAPRHYKVCTDARAAQVKGHKCECFPRWTSIPELEVA</sequence>
<protein>
    <submittedName>
        <fullName evidence="1">Uncharacterized protein</fullName>
    </submittedName>
</protein>
<name>X0RWT1_9ZZZZ</name>
<gene>
    <name evidence="1" type="ORF">S01H1_10644</name>
</gene>
<proteinExistence type="predicted"/>
<reference evidence="1" key="1">
    <citation type="journal article" date="2014" name="Front. Microbiol.">
        <title>High frequency of phylogenetically diverse reductive dehalogenase-homologous genes in deep subseafloor sedimentary metagenomes.</title>
        <authorList>
            <person name="Kawai M."/>
            <person name="Futagami T."/>
            <person name="Toyoda A."/>
            <person name="Takaki Y."/>
            <person name="Nishi S."/>
            <person name="Hori S."/>
            <person name="Arai W."/>
            <person name="Tsubouchi T."/>
            <person name="Morono Y."/>
            <person name="Uchiyama I."/>
            <person name="Ito T."/>
            <person name="Fujiyama A."/>
            <person name="Inagaki F."/>
            <person name="Takami H."/>
        </authorList>
    </citation>
    <scope>NUCLEOTIDE SEQUENCE</scope>
    <source>
        <strain evidence="1">Expedition CK06-06</strain>
    </source>
</reference>
<organism evidence="1">
    <name type="scientific">marine sediment metagenome</name>
    <dbReference type="NCBI Taxonomy" id="412755"/>
    <lineage>
        <taxon>unclassified sequences</taxon>
        <taxon>metagenomes</taxon>
        <taxon>ecological metagenomes</taxon>
    </lineage>
</organism>
<dbReference type="EMBL" id="BARS01005428">
    <property type="protein sequence ID" value="GAF73263.1"/>
    <property type="molecule type" value="Genomic_DNA"/>
</dbReference>
<evidence type="ECO:0000313" key="1">
    <source>
        <dbReference type="EMBL" id="GAF73263.1"/>
    </source>
</evidence>
<dbReference type="AlphaFoldDB" id="X0RWT1"/>